<comment type="caution">
    <text evidence="7">The sequence shown here is derived from an EMBL/GenBank/DDBJ whole genome shotgun (WGS) entry which is preliminary data.</text>
</comment>
<feature type="transmembrane region" description="Helical" evidence="5">
    <location>
        <begin position="58"/>
        <end position="78"/>
    </location>
</feature>
<evidence type="ECO:0000256" key="3">
    <source>
        <dbReference type="ARBA" id="ARBA00022989"/>
    </source>
</evidence>
<evidence type="ECO:0000313" key="7">
    <source>
        <dbReference type="EMBL" id="TXC68934.1"/>
    </source>
</evidence>
<dbReference type="OrthoDB" id="9810336at2"/>
<protein>
    <submittedName>
        <fullName evidence="7">NfeD family protein</fullName>
    </submittedName>
</protein>
<organism evidence="7 8">
    <name type="scientific">Flavisphingopyxis soli</name>
    <dbReference type="NCBI Taxonomy" id="2601267"/>
    <lineage>
        <taxon>Bacteria</taxon>
        <taxon>Pseudomonadati</taxon>
        <taxon>Pseudomonadota</taxon>
        <taxon>Alphaproteobacteria</taxon>
        <taxon>Sphingomonadales</taxon>
        <taxon>Sphingopyxidaceae</taxon>
        <taxon>Flavisphingopyxis</taxon>
    </lineage>
</organism>
<comment type="subcellular location">
    <subcellularLocation>
        <location evidence="1">Membrane</location>
        <topology evidence="1">Multi-pass membrane protein</topology>
    </subcellularLocation>
</comment>
<dbReference type="EMBL" id="VOPY01000002">
    <property type="protein sequence ID" value="TXC68934.1"/>
    <property type="molecule type" value="Genomic_DNA"/>
</dbReference>
<dbReference type="GO" id="GO:0005886">
    <property type="term" value="C:plasma membrane"/>
    <property type="evidence" value="ECO:0007669"/>
    <property type="project" value="TreeGrafter"/>
</dbReference>
<accession>A0A5C6U7Z1</accession>
<feature type="transmembrane region" description="Helical" evidence="5">
    <location>
        <begin position="6"/>
        <end position="24"/>
    </location>
</feature>
<keyword evidence="3 5" id="KW-1133">Transmembrane helix</keyword>
<evidence type="ECO:0000259" key="6">
    <source>
        <dbReference type="Pfam" id="PF01957"/>
    </source>
</evidence>
<evidence type="ECO:0000256" key="2">
    <source>
        <dbReference type="ARBA" id="ARBA00022692"/>
    </source>
</evidence>
<keyword evidence="2 5" id="KW-0812">Transmembrane</keyword>
<dbReference type="PANTHER" id="PTHR33507:SF3">
    <property type="entry name" value="INNER MEMBRANE PROTEIN YBBJ"/>
    <property type="match status" value="1"/>
</dbReference>
<evidence type="ECO:0000256" key="5">
    <source>
        <dbReference type="SAM" id="Phobius"/>
    </source>
</evidence>
<keyword evidence="8" id="KW-1185">Reference proteome</keyword>
<feature type="transmembrane region" description="Helical" evidence="5">
    <location>
        <begin position="31"/>
        <end position="52"/>
    </location>
</feature>
<dbReference type="Proteomes" id="UP000321129">
    <property type="component" value="Unassembled WGS sequence"/>
</dbReference>
<sequence length="159" mass="16686">MGDWLAAIDAYGWWLIAAIALAILEMLAPGVFFIWIAIAAVVTALASFVLPIDVPQQLIVFAVASLVSGYAGRSWYLANPVETEDDMLNDRVARLIGDEVIVVAPIIDGRGRVKVADGVWPARGPDSAIGARVRIVGADGGCLIVEALQASTSSLATPS</sequence>
<dbReference type="InterPro" id="IPR002810">
    <property type="entry name" value="NfeD-like_C"/>
</dbReference>
<dbReference type="InterPro" id="IPR052165">
    <property type="entry name" value="Membrane_assoc_protease"/>
</dbReference>
<dbReference type="RefSeq" id="WP_147122889.1">
    <property type="nucleotide sequence ID" value="NZ_VOPY01000002.1"/>
</dbReference>
<evidence type="ECO:0000313" key="8">
    <source>
        <dbReference type="Proteomes" id="UP000321129"/>
    </source>
</evidence>
<keyword evidence="4 5" id="KW-0472">Membrane</keyword>
<name>A0A5C6U7Z1_9SPHN</name>
<feature type="domain" description="NfeD-like C-terminal" evidence="6">
    <location>
        <begin position="93"/>
        <end position="146"/>
    </location>
</feature>
<dbReference type="InterPro" id="IPR012340">
    <property type="entry name" value="NA-bd_OB-fold"/>
</dbReference>
<dbReference type="AlphaFoldDB" id="A0A5C6U7Z1"/>
<gene>
    <name evidence="7" type="ORF">FSZ31_08225</name>
</gene>
<dbReference type="Gene3D" id="2.40.50.140">
    <property type="entry name" value="Nucleic acid-binding proteins"/>
    <property type="match status" value="1"/>
</dbReference>
<evidence type="ECO:0000256" key="4">
    <source>
        <dbReference type="ARBA" id="ARBA00023136"/>
    </source>
</evidence>
<dbReference type="Pfam" id="PF01957">
    <property type="entry name" value="NfeD"/>
    <property type="match status" value="1"/>
</dbReference>
<evidence type="ECO:0000256" key="1">
    <source>
        <dbReference type="ARBA" id="ARBA00004141"/>
    </source>
</evidence>
<dbReference type="PANTHER" id="PTHR33507">
    <property type="entry name" value="INNER MEMBRANE PROTEIN YBBJ"/>
    <property type="match status" value="1"/>
</dbReference>
<proteinExistence type="predicted"/>
<reference evidence="7 8" key="1">
    <citation type="submission" date="2019-08" db="EMBL/GenBank/DDBJ databases">
        <title>Sphingorhabdus soil sp. nov., isolated from arctic soil.</title>
        <authorList>
            <person name="Liu Y."/>
        </authorList>
    </citation>
    <scope>NUCLEOTIDE SEQUENCE [LARGE SCALE GENOMIC DNA]</scope>
    <source>
        <strain evidence="7 8">D-2Q-5-6</strain>
    </source>
</reference>